<dbReference type="GO" id="GO:0005524">
    <property type="term" value="F:ATP binding"/>
    <property type="evidence" value="ECO:0007669"/>
    <property type="project" value="InterPro"/>
</dbReference>
<dbReference type="Pfam" id="PF00005">
    <property type="entry name" value="ABC_tran"/>
    <property type="match status" value="1"/>
</dbReference>
<dbReference type="PANTHER" id="PTHR43394">
    <property type="entry name" value="ATP-DEPENDENT PERMEASE MDL1, MITOCHONDRIAL"/>
    <property type="match status" value="1"/>
</dbReference>
<keyword evidence="3" id="KW-1185">Reference proteome</keyword>
<dbReference type="GO" id="GO:0015421">
    <property type="term" value="F:ABC-type oligopeptide transporter activity"/>
    <property type="evidence" value="ECO:0007669"/>
    <property type="project" value="TreeGrafter"/>
</dbReference>
<accession>A0A5J4ZBE2</accession>
<dbReference type="InterPro" id="IPR039421">
    <property type="entry name" value="Type_1_exporter"/>
</dbReference>
<dbReference type="InterPro" id="IPR003439">
    <property type="entry name" value="ABC_transporter-like_ATP-bd"/>
</dbReference>
<dbReference type="PANTHER" id="PTHR43394:SF18">
    <property type="entry name" value="ABC TRANSPORTER B FAMILY MEMBER 11-LIKE"/>
    <property type="match status" value="1"/>
</dbReference>
<sequence length="144" mass="16570">MLQRMRWWRLLELPMPMNLSPMSLKNGYETERGERGVQFSGGQKQRIAIARAIIRNPTILLLDEATNALDVQSEQVVQEALDRIMFGRTTIVVAHWLNTIKNLDSIAFVSEGKVVEQGTYSQLKNKRGTFFNLPNFKTHSYDIM</sequence>
<dbReference type="GO" id="GO:0005743">
    <property type="term" value="C:mitochondrial inner membrane"/>
    <property type="evidence" value="ECO:0007669"/>
    <property type="project" value="TreeGrafter"/>
</dbReference>
<proteinExistence type="predicted"/>
<dbReference type="SUPFAM" id="SSF52540">
    <property type="entry name" value="P-loop containing nucleoside triphosphate hydrolases"/>
    <property type="match status" value="1"/>
</dbReference>
<dbReference type="InterPro" id="IPR027417">
    <property type="entry name" value="P-loop_NTPase"/>
</dbReference>
<dbReference type="GO" id="GO:0090374">
    <property type="term" value="P:oligopeptide export from mitochondrion"/>
    <property type="evidence" value="ECO:0007669"/>
    <property type="project" value="TreeGrafter"/>
</dbReference>
<organism evidence="2 3">
    <name type="scientific">Nyssa sinensis</name>
    <dbReference type="NCBI Taxonomy" id="561372"/>
    <lineage>
        <taxon>Eukaryota</taxon>
        <taxon>Viridiplantae</taxon>
        <taxon>Streptophyta</taxon>
        <taxon>Embryophyta</taxon>
        <taxon>Tracheophyta</taxon>
        <taxon>Spermatophyta</taxon>
        <taxon>Magnoliopsida</taxon>
        <taxon>eudicotyledons</taxon>
        <taxon>Gunneridae</taxon>
        <taxon>Pentapetalae</taxon>
        <taxon>asterids</taxon>
        <taxon>Cornales</taxon>
        <taxon>Nyssaceae</taxon>
        <taxon>Nyssa</taxon>
    </lineage>
</organism>
<evidence type="ECO:0000313" key="2">
    <source>
        <dbReference type="EMBL" id="KAA8515034.1"/>
    </source>
</evidence>
<reference evidence="2 3" key="1">
    <citation type="submission" date="2019-09" db="EMBL/GenBank/DDBJ databases">
        <title>A chromosome-level genome assembly of the Chinese tupelo Nyssa sinensis.</title>
        <authorList>
            <person name="Yang X."/>
            <person name="Kang M."/>
            <person name="Yang Y."/>
            <person name="Xiong H."/>
            <person name="Wang M."/>
            <person name="Zhang Z."/>
            <person name="Wang Z."/>
            <person name="Wu H."/>
            <person name="Ma T."/>
            <person name="Liu J."/>
            <person name="Xi Z."/>
        </authorList>
    </citation>
    <scope>NUCLEOTIDE SEQUENCE [LARGE SCALE GENOMIC DNA]</scope>
    <source>
        <strain evidence="2">J267</strain>
        <tissue evidence="2">Leaf</tissue>
    </source>
</reference>
<gene>
    <name evidence="2" type="ORF">F0562_018179</name>
</gene>
<evidence type="ECO:0000259" key="1">
    <source>
        <dbReference type="Pfam" id="PF00005"/>
    </source>
</evidence>
<evidence type="ECO:0000313" key="3">
    <source>
        <dbReference type="Proteomes" id="UP000325577"/>
    </source>
</evidence>
<dbReference type="Gene3D" id="3.40.50.300">
    <property type="entry name" value="P-loop containing nucleotide triphosphate hydrolases"/>
    <property type="match status" value="1"/>
</dbReference>
<protein>
    <recommendedName>
        <fullName evidence="1">ABC transporter domain-containing protein</fullName>
    </recommendedName>
</protein>
<dbReference type="Proteomes" id="UP000325577">
    <property type="component" value="Linkage Group LG9"/>
</dbReference>
<dbReference type="OrthoDB" id="6500128at2759"/>
<dbReference type="GO" id="GO:0016887">
    <property type="term" value="F:ATP hydrolysis activity"/>
    <property type="evidence" value="ECO:0007669"/>
    <property type="project" value="InterPro"/>
</dbReference>
<dbReference type="AlphaFoldDB" id="A0A5J4ZBE2"/>
<dbReference type="EMBL" id="CM018052">
    <property type="protein sequence ID" value="KAA8515034.1"/>
    <property type="molecule type" value="Genomic_DNA"/>
</dbReference>
<name>A0A5J4ZBE2_9ASTE</name>
<feature type="domain" description="ABC transporter" evidence="1">
    <location>
        <begin position="25"/>
        <end position="67"/>
    </location>
</feature>